<evidence type="ECO:0000256" key="4">
    <source>
        <dbReference type="PIRSR" id="PIRSR617939-2"/>
    </source>
</evidence>
<reference evidence="6" key="1">
    <citation type="submission" date="2019-06" db="EMBL/GenBank/DDBJ databases">
        <authorList>
            <person name="Gan P."/>
            <person name="Shirasu K."/>
        </authorList>
    </citation>
    <scope>NUCLEOTIDE SEQUENCE [LARGE SCALE GENOMIC DNA]</scope>
    <source>
        <strain evidence="6">CAD2</strain>
    </source>
</reference>
<dbReference type="OrthoDB" id="2924818at2759"/>
<dbReference type="Proteomes" id="UP000711996">
    <property type="component" value="Unassembled WGS sequence"/>
</dbReference>
<feature type="domain" description="Gamma-glutamylcyclotransferase AIG2-like" evidence="5">
    <location>
        <begin position="9"/>
        <end position="99"/>
    </location>
</feature>
<dbReference type="InterPro" id="IPR013024">
    <property type="entry name" value="GGCT-like"/>
</dbReference>
<evidence type="ECO:0000313" key="6">
    <source>
        <dbReference type="EMBL" id="KAF4867024.1"/>
    </source>
</evidence>
<dbReference type="InterPro" id="IPR009288">
    <property type="entry name" value="AIG2-like_dom"/>
</dbReference>
<dbReference type="CDD" id="cd06661">
    <property type="entry name" value="GGCT_like"/>
    <property type="match status" value="1"/>
</dbReference>
<protein>
    <recommendedName>
        <fullName evidence="1">gamma-glutamylcyclotransferase</fullName>
        <ecNumber evidence="1">4.3.2.9</ecNumber>
    </recommendedName>
</protein>
<dbReference type="GO" id="GO:0003839">
    <property type="term" value="F:gamma-glutamylcyclotransferase activity"/>
    <property type="evidence" value="ECO:0007669"/>
    <property type="project" value="UniProtKB-EC"/>
</dbReference>
<dbReference type="PANTHER" id="PTHR12935">
    <property type="entry name" value="GAMMA-GLUTAMYLCYCLOTRANSFERASE"/>
    <property type="match status" value="1"/>
</dbReference>
<organism evidence="6 7">
    <name type="scientific">Colletotrichum siamense</name>
    <name type="common">Anthracnose fungus</name>
    <dbReference type="NCBI Taxonomy" id="690259"/>
    <lineage>
        <taxon>Eukaryota</taxon>
        <taxon>Fungi</taxon>
        <taxon>Dikarya</taxon>
        <taxon>Ascomycota</taxon>
        <taxon>Pezizomycotina</taxon>
        <taxon>Sordariomycetes</taxon>
        <taxon>Hypocreomycetidae</taxon>
        <taxon>Glomerellales</taxon>
        <taxon>Glomerellaceae</taxon>
        <taxon>Colletotrichum</taxon>
        <taxon>Colletotrichum gloeosporioides species complex</taxon>
    </lineage>
</organism>
<evidence type="ECO:0000259" key="5">
    <source>
        <dbReference type="Pfam" id="PF06094"/>
    </source>
</evidence>
<gene>
    <name evidence="6" type="ORF">CGCSCA2_v000616</name>
</gene>
<keyword evidence="7" id="KW-1185">Reference proteome</keyword>
<feature type="active site" description="Proton acceptor" evidence="3">
    <location>
        <position position="84"/>
    </location>
</feature>
<sequence>MSNDKPLYYFAYGSNLSTTQMEQRCPSSRPVGLAFLRDYTFIINGRGYANVVQNGADDVANDAGVYGVVYKISPEDEASLDRYEGVPYAYTKEYMLVDFVKLDCREAGRGFFTPHAAADESEDAGDIDGRRILKRDRVLVYIDRERTSPGPPNAEYVDRMSRGVEEASARLGLAEAYVTGTIGRWIPGLKIPTAFAAAAEDLSSSAS</sequence>
<name>A0A9P5K9L2_COLSI</name>
<evidence type="ECO:0000256" key="3">
    <source>
        <dbReference type="PIRSR" id="PIRSR617939-1"/>
    </source>
</evidence>
<dbReference type="EMBL" id="QPMT01000001">
    <property type="protein sequence ID" value="KAF4867024.1"/>
    <property type="molecule type" value="Genomic_DNA"/>
</dbReference>
<dbReference type="InterPro" id="IPR017939">
    <property type="entry name" value="G-Glutamylcylcotransferase"/>
</dbReference>
<proteinExistence type="predicted"/>
<dbReference type="InterPro" id="IPR036568">
    <property type="entry name" value="GGCT-like_sf"/>
</dbReference>
<feature type="binding site" evidence="4">
    <location>
        <begin position="9"/>
        <end position="14"/>
    </location>
    <ligand>
        <name>substrate</name>
    </ligand>
</feature>
<dbReference type="Pfam" id="PF06094">
    <property type="entry name" value="GGACT"/>
    <property type="match status" value="1"/>
</dbReference>
<dbReference type="EC" id="4.3.2.9" evidence="1"/>
<evidence type="ECO:0000313" key="7">
    <source>
        <dbReference type="Proteomes" id="UP000711996"/>
    </source>
</evidence>
<dbReference type="Gene3D" id="3.10.490.10">
    <property type="entry name" value="Gamma-glutamyl cyclotransferase-like"/>
    <property type="match status" value="1"/>
</dbReference>
<comment type="caution">
    <text evidence="6">The sequence shown here is derived from an EMBL/GenBank/DDBJ whole genome shotgun (WGS) entry which is preliminary data.</text>
</comment>
<accession>A0A9P5K9L2</accession>
<keyword evidence="2" id="KW-0456">Lyase</keyword>
<evidence type="ECO:0000256" key="2">
    <source>
        <dbReference type="ARBA" id="ARBA00023239"/>
    </source>
</evidence>
<dbReference type="SUPFAM" id="SSF110857">
    <property type="entry name" value="Gamma-glutamyl cyclotransferase-like"/>
    <property type="match status" value="1"/>
</dbReference>
<evidence type="ECO:0000256" key="1">
    <source>
        <dbReference type="ARBA" id="ARBA00012346"/>
    </source>
</evidence>
<dbReference type="PANTHER" id="PTHR12935:SF0">
    <property type="entry name" value="GAMMA-GLUTAMYLCYCLOTRANSFERASE"/>
    <property type="match status" value="1"/>
</dbReference>
<dbReference type="AlphaFoldDB" id="A0A9P5K9L2"/>